<dbReference type="PROSITE" id="PS50850">
    <property type="entry name" value="MFS"/>
    <property type="match status" value="1"/>
</dbReference>
<feature type="transmembrane region" description="Helical" evidence="6">
    <location>
        <begin position="76"/>
        <end position="95"/>
    </location>
</feature>
<comment type="subcellular location">
    <subcellularLocation>
        <location evidence="1">Cell membrane</location>
        <topology evidence="1">Multi-pass membrane protein</topology>
    </subcellularLocation>
</comment>
<keyword evidence="4 6" id="KW-1133">Transmembrane helix</keyword>
<keyword evidence="5 6" id="KW-0472">Membrane</keyword>
<evidence type="ECO:0000256" key="3">
    <source>
        <dbReference type="ARBA" id="ARBA00022692"/>
    </source>
</evidence>
<feature type="transmembrane region" description="Helical" evidence="6">
    <location>
        <begin position="101"/>
        <end position="122"/>
    </location>
</feature>
<feature type="transmembrane region" description="Helical" evidence="6">
    <location>
        <begin position="210"/>
        <end position="228"/>
    </location>
</feature>
<dbReference type="CDD" id="cd17324">
    <property type="entry name" value="MFS_NepI_like"/>
    <property type="match status" value="1"/>
</dbReference>
<dbReference type="Proteomes" id="UP000004956">
    <property type="component" value="Unassembled WGS sequence"/>
</dbReference>
<keyword evidence="9" id="KW-1185">Reference proteome</keyword>
<dbReference type="RefSeq" id="WP_008542886.1">
    <property type="nucleotide sequence ID" value="NZ_JH604993.1"/>
</dbReference>
<dbReference type="PANTHER" id="PTHR43124:SF4">
    <property type="entry name" value="SUGAR EFFLUX TRANSPORTER"/>
    <property type="match status" value="1"/>
</dbReference>
<keyword evidence="3 6" id="KW-0812">Transmembrane</keyword>
<comment type="caution">
    <text evidence="8">The sequence shown here is derived from an EMBL/GenBank/DDBJ whole genome shotgun (WGS) entry which is preliminary data.</text>
</comment>
<accession>H3KG99</accession>
<feature type="transmembrane region" description="Helical" evidence="6">
    <location>
        <begin position="240"/>
        <end position="260"/>
    </location>
</feature>
<dbReference type="Pfam" id="PF07690">
    <property type="entry name" value="MFS_1"/>
    <property type="match status" value="1"/>
</dbReference>
<evidence type="ECO:0000256" key="6">
    <source>
        <dbReference type="SAM" id="Phobius"/>
    </source>
</evidence>
<dbReference type="Gene3D" id="1.20.1250.20">
    <property type="entry name" value="MFS general substrate transporter like domains"/>
    <property type="match status" value="1"/>
</dbReference>
<organism evidence="8 9">
    <name type="scientific">Sutterella parvirubra YIT 11816</name>
    <dbReference type="NCBI Taxonomy" id="762967"/>
    <lineage>
        <taxon>Bacteria</taxon>
        <taxon>Pseudomonadati</taxon>
        <taxon>Pseudomonadota</taxon>
        <taxon>Betaproteobacteria</taxon>
        <taxon>Burkholderiales</taxon>
        <taxon>Sutterellaceae</taxon>
        <taxon>Sutterella</taxon>
    </lineage>
</organism>
<gene>
    <name evidence="8" type="ORF">HMPREF9440_01778</name>
</gene>
<sequence length="414" mass="43489">MLTTLRAWLPVAMLAVAAFVYNTSEFLPVGLLPDIAEGLNESTSFTGLVITGYAWVVAIASLPLAIATAKLERRKLLLSLMGIFAVAHLVMPWVTSFMTLLAARVMVALAHAVFWSIMFPLAARMSPKGQTAKGVASVMAGTVLATVFGVPIGTKLGHWFGWQEAFAIVGGAAVISGLLIAMVLPESPSRKAGSLASLPVILKRPALRQLYFIAAVAMLGNFTVYSYVSPIVTEAAGGSLETVVTLLLVFGLSGFIGTIVNTRLLEANTSLAVVLPLSFLTLAFLFFLPTASLPWIHWPLIVLWGASLTGLMMALNNLVLAAGHDAADISSSMLSGIINVGIGGGAFLGSILSSAWSFASLPYAGAILAGGPLLMTLLIWKTTGAAILPYDHEESVRDHGQPLDLESGRAAKTE</sequence>
<evidence type="ECO:0000256" key="1">
    <source>
        <dbReference type="ARBA" id="ARBA00004651"/>
    </source>
</evidence>
<keyword evidence="2" id="KW-1003">Cell membrane</keyword>
<feature type="transmembrane region" description="Helical" evidence="6">
    <location>
        <begin position="301"/>
        <end position="322"/>
    </location>
</feature>
<feature type="transmembrane region" description="Helical" evidence="6">
    <location>
        <begin position="7"/>
        <end position="24"/>
    </location>
</feature>
<dbReference type="PANTHER" id="PTHR43124">
    <property type="entry name" value="PURINE EFFLUX PUMP PBUE"/>
    <property type="match status" value="1"/>
</dbReference>
<feature type="transmembrane region" description="Helical" evidence="6">
    <location>
        <begin position="272"/>
        <end position="295"/>
    </location>
</feature>
<dbReference type="GO" id="GO:0022857">
    <property type="term" value="F:transmembrane transporter activity"/>
    <property type="evidence" value="ECO:0007669"/>
    <property type="project" value="InterPro"/>
</dbReference>
<evidence type="ECO:0000256" key="5">
    <source>
        <dbReference type="ARBA" id="ARBA00023136"/>
    </source>
</evidence>
<evidence type="ECO:0000256" key="4">
    <source>
        <dbReference type="ARBA" id="ARBA00022989"/>
    </source>
</evidence>
<dbReference type="InterPro" id="IPR011701">
    <property type="entry name" value="MFS"/>
</dbReference>
<dbReference type="AlphaFoldDB" id="H3KG99"/>
<feature type="domain" description="Major facilitator superfamily (MFS) profile" evidence="7">
    <location>
        <begin position="10"/>
        <end position="383"/>
    </location>
</feature>
<protein>
    <submittedName>
        <fullName evidence="8">Putative sugar efflux transporter</fullName>
    </submittedName>
</protein>
<dbReference type="PATRIC" id="fig|762967.3.peg.1399"/>
<feature type="transmembrane region" description="Helical" evidence="6">
    <location>
        <begin position="334"/>
        <end position="355"/>
    </location>
</feature>
<feature type="transmembrane region" description="Helical" evidence="6">
    <location>
        <begin position="44"/>
        <end position="64"/>
    </location>
</feature>
<proteinExistence type="predicted"/>
<evidence type="ECO:0000313" key="8">
    <source>
        <dbReference type="EMBL" id="EHY30857.1"/>
    </source>
</evidence>
<dbReference type="GO" id="GO:0005886">
    <property type="term" value="C:plasma membrane"/>
    <property type="evidence" value="ECO:0007669"/>
    <property type="project" value="UniProtKB-SubCell"/>
</dbReference>
<dbReference type="STRING" id="762967.HMPREF9440_01778"/>
<reference evidence="8 9" key="1">
    <citation type="submission" date="2011-11" db="EMBL/GenBank/DDBJ databases">
        <authorList>
            <person name="Weinstock G."/>
            <person name="Sodergren E."/>
            <person name="Clifton S."/>
            <person name="Fulton L."/>
            <person name="Fulton B."/>
            <person name="Courtney L."/>
            <person name="Fronick C."/>
            <person name="Harrison M."/>
            <person name="Strong C."/>
            <person name="Farmer C."/>
            <person name="Delahaunty K."/>
            <person name="Markovic C."/>
            <person name="Hall O."/>
            <person name="Minx P."/>
            <person name="Tomlinson C."/>
            <person name="Mitreva M."/>
            <person name="Hou S."/>
            <person name="Chen J."/>
            <person name="Wollam A."/>
            <person name="Pepin K.H."/>
            <person name="Johnson M."/>
            <person name="Bhonagiri V."/>
            <person name="Zhang X."/>
            <person name="Suruliraj S."/>
            <person name="Warren W."/>
            <person name="Chinwalla A."/>
            <person name="Mardis E.R."/>
            <person name="Wilson R.K."/>
        </authorList>
    </citation>
    <scope>NUCLEOTIDE SEQUENCE [LARGE SCALE GENOMIC DNA]</scope>
    <source>
        <strain evidence="8 9">YIT 11816</strain>
    </source>
</reference>
<feature type="transmembrane region" description="Helical" evidence="6">
    <location>
        <begin position="134"/>
        <end position="153"/>
    </location>
</feature>
<dbReference type="OrthoDB" id="9812189at2"/>
<evidence type="ECO:0000313" key="9">
    <source>
        <dbReference type="Proteomes" id="UP000004956"/>
    </source>
</evidence>
<dbReference type="HOGENOM" id="CLU_001265_61_1_4"/>
<feature type="transmembrane region" description="Helical" evidence="6">
    <location>
        <begin position="165"/>
        <end position="184"/>
    </location>
</feature>
<dbReference type="SUPFAM" id="SSF103473">
    <property type="entry name" value="MFS general substrate transporter"/>
    <property type="match status" value="1"/>
</dbReference>
<name>H3KG99_9BURK</name>
<dbReference type="InterPro" id="IPR050189">
    <property type="entry name" value="MFS_Efflux_Transporters"/>
</dbReference>
<dbReference type="InterPro" id="IPR036259">
    <property type="entry name" value="MFS_trans_sf"/>
</dbReference>
<dbReference type="EMBL" id="AFBQ01000267">
    <property type="protein sequence ID" value="EHY30857.1"/>
    <property type="molecule type" value="Genomic_DNA"/>
</dbReference>
<dbReference type="InterPro" id="IPR020846">
    <property type="entry name" value="MFS_dom"/>
</dbReference>
<feature type="transmembrane region" description="Helical" evidence="6">
    <location>
        <begin position="361"/>
        <end position="380"/>
    </location>
</feature>
<evidence type="ECO:0000259" key="7">
    <source>
        <dbReference type="PROSITE" id="PS50850"/>
    </source>
</evidence>
<evidence type="ECO:0000256" key="2">
    <source>
        <dbReference type="ARBA" id="ARBA00022475"/>
    </source>
</evidence>